<evidence type="ECO:0000256" key="2">
    <source>
        <dbReference type="ARBA" id="ARBA00022475"/>
    </source>
</evidence>
<feature type="domain" description="Topo IIA-type catalytic" evidence="10">
    <location>
        <begin position="44"/>
        <end position="532"/>
    </location>
</feature>
<evidence type="ECO:0000313" key="12">
    <source>
        <dbReference type="Proteomes" id="UP000281128"/>
    </source>
</evidence>
<dbReference type="GO" id="GO:0003677">
    <property type="term" value="F:DNA binding"/>
    <property type="evidence" value="ECO:0007669"/>
    <property type="project" value="UniProtKB-UniRule"/>
</dbReference>
<dbReference type="Pfam" id="PF00521">
    <property type="entry name" value="DNA_topoisoIV"/>
    <property type="match status" value="1"/>
</dbReference>
<dbReference type="GO" id="GO:0005737">
    <property type="term" value="C:cytoplasm"/>
    <property type="evidence" value="ECO:0007669"/>
    <property type="project" value="TreeGrafter"/>
</dbReference>
<dbReference type="NCBIfam" id="NF004044">
    <property type="entry name" value="PRK05561.1"/>
    <property type="match status" value="1"/>
</dbReference>
<dbReference type="AlphaFoldDB" id="A0A3A8AXC8"/>
<dbReference type="InterPro" id="IPR002205">
    <property type="entry name" value="Topo_IIA_dom_A"/>
</dbReference>
<evidence type="ECO:0000256" key="3">
    <source>
        <dbReference type="ARBA" id="ARBA00023029"/>
    </source>
</evidence>
<feature type="site" description="Transition state stabilizer" evidence="7">
    <location>
        <position position="131"/>
    </location>
</feature>
<dbReference type="Gene3D" id="3.90.199.10">
    <property type="entry name" value="Topoisomerase II, domain 5"/>
    <property type="match status" value="1"/>
</dbReference>
<dbReference type="RefSeq" id="WP_121163523.1">
    <property type="nucleotide sequence ID" value="NZ_RAPE01000001.1"/>
</dbReference>
<keyword evidence="6 7" id="KW-0413">Isomerase</keyword>
<organism evidence="11 12">
    <name type="scientific">Roseovarius spongiae</name>
    <dbReference type="NCBI Taxonomy" id="2320272"/>
    <lineage>
        <taxon>Bacteria</taxon>
        <taxon>Pseudomonadati</taxon>
        <taxon>Pseudomonadota</taxon>
        <taxon>Alphaproteobacteria</taxon>
        <taxon>Rhodobacterales</taxon>
        <taxon>Roseobacteraceae</taxon>
        <taxon>Roseovarius</taxon>
    </lineage>
</organism>
<dbReference type="PANTHER" id="PTHR43493:SF1">
    <property type="entry name" value="DNA TOPOISOMERASE 4 SUBUNIT A"/>
    <property type="match status" value="1"/>
</dbReference>
<feature type="site" description="Interaction with DNA" evidence="7">
    <location>
        <position position="90"/>
    </location>
</feature>
<dbReference type="EMBL" id="RAPE01000001">
    <property type="protein sequence ID" value="RKF16477.1"/>
    <property type="molecule type" value="Genomic_DNA"/>
</dbReference>
<reference evidence="11 12" key="1">
    <citation type="submission" date="2018-09" db="EMBL/GenBank/DDBJ databases">
        <title>Roseovarius spongiae sp. nov., isolated from a marine sponge.</title>
        <authorList>
            <person name="Zhuang L."/>
            <person name="Luo L."/>
        </authorList>
    </citation>
    <scope>NUCLEOTIDE SEQUENCE [LARGE SCALE GENOMIC DNA]</scope>
    <source>
        <strain evidence="11 12">HN-E21</strain>
    </source>
</reference>
<comment type="similarity">
    <text evidence="7">Belongs to the type II topoisomerase GyrA/ParC subunit family. ParC type 1 subfamily.</text>
</comment>
<dbReference type="GO" id="GO:0003918">
    <property type="term" value="F:DNA topoisomerase type II (double strand cut, ATP-hydrolyzing) activity"/>
    <property type="evidence" value="ECO:0007669"/>
    <property type="project" value="UniProtKB-UniRule"/>
</dbReference>
<dbReference type="InterPro" id="IPR013757">
    <property type="entry name" value="Topo_IIA_A_a_sf"/>
</dbReference>
<dbReference type="GO" id="GO:0009330">
    <property type="term" value="C:DNA topoisomerase type II (double strand cut, ATP-hydrolyzing) complex"/>
    <property type="evidence" value="ECO:0007669"/>
    <property type="project" value="TreeGrafter"/>
</dbReference>
<dbReference type="Gene3D" id="1.10.268.10">
    <property type="entry name" value="Topoisomerase, domain 3"/>
    <property type="match status" value="1"/>
</dbReference>
<keyword evidence="3 7" id="KW-0799">Topoisomerase</keyword>
<keyword evidence="2 7" id="KW-1003">Cell membrane</keyword>
<dbReference type="SUPFAM" id="SSF101904">
    <property type="entry name" value="GyrA/ParC C-terminal domain-like"/>
    <property type="match status" value="1"/>
</dbReference>
<comment type="subunit">
    <text evidence="7">Heterotetramer composed of ParC and ParE.</text>
</comment>
<evidence type="ECO:0000256" key="8">
    <source>
        <dbReference type="PROSITE-ProRule" id="PRU01384"/>
    </source>
</evidence>
<dbReference type="InterPro" id="IPR013758">
    <property type="entry name" value="Topo_IIA_A/C_ab"/>
</dbReference>
<dbReference type="OrthoDB" id="9806486at2"/>
<dbReference type="Proteomes" id="UP000281128">
    <property type="component" value="Unassembled WGS sequence"/>
</dbReference>
<keyword evidence="4 7" id="KW-0238">DNA-binding</keyword>
<comment type="catalytic activity">
    <reaction evidence="1 7 8">
        <text>ATP-dependent breakage, passage and rejoining of double-stranded DNA.</text>
        <dbReference type="EC" id="5.6.2.2"/>
    </reaction>
</comment>
<dbReference type="Gene3D" id="3.30.1360.40">
    <property type="match status" value="1"/>
</dbReference>
<dbReference type="GO" id="GO:0005694">
    <property type="term" value="C:chromosome"/>
    <property type="evidence" value="ECO:0007669"/>
    <property type="project" value="InterPro"/>
</dbReference>
<name>A0A3A8AXC8_9RHOB</name>
<feature type="region of interest" description="Disordered" evidence="9">
    <location>
        <begin position="751"/>
        <end position="772"/>
    </location>
</feature>
<keyword evidence="5 7" id="KW-0472">Membrane</keyword>
<dbReference type="HAMAP" id="MF_00936">
    <property type="entry name" value="ParC_type1"/>
    <property type="match status" value="1"/>
</dbReference>
<protein>
    <recommendedName>
        <fullName evidence="7">DNA topoisomerase 4 subunit A</fullName>
        <ecNumber evidence="7">5.6.2.2</ecNumber>
    </recommendedName>
    <alternativeName>
        <fullName evidence="7">Topoisomerase IV subunit A</fullName>
    </alternativeName>
</protein>
<evidence type="ECO:0000256" key="4">
    <source>
        <dbReference type="ARBA" id="ARBA00023125"/>
    </source>
</evidence>
<comment type="subcellular location">
    <subcellularLocation>
        <location evidence="7">Cell membrane</location>
        <topology evidence="7">Peripheral membrane protein</topology>
    </subcellularLocation>
</comment>
<keyword evidence="12" id="KW-1185">Reference proteome</keyword>
<dbReference type="GO" id="GO:0007059">
    <property type="term" value="P:chromosome segregation"/>
    <property type="evidence" value="ECO:0007669"/>
    <property type="project" value="UniProtKB-UniRule"/>
</dbReference>
<dbReference type="EC" id="5.6.2.2" evidence="7"/>
<evidence type="ECO:0000256" key="7">
    <source>
        <dbReference type="HAMAP-Rule" id="MF_00936"/>
    </source>
</evidence>
<dbReference type="InterPro" id="IPR050220">
    <property type="entry name" value="Type_II_DNA_Topoisomerases"/>
</dbReference>
<feature type="active site" description="O-(5'-phospho-DNA)-tyrosine intermediate" evidence="7 8">
    <location>
        <position position="132"/>
    </location>
</feature>
<dbReference type="InterPro" id="IPR006691">
    <property type="entry name" value="GyrA/parC_rep"/>
</dbReference>
<dbReference type="SMART" id="SM00434">
    <property type="entry name" value="TOP4c"/>
    <property type="match status" value="1"/>
</dbReference>
<evidence type="ECO:0000256" key="1">
    <source>
        <dbReference type="ARBA" id="ARBA00000185"/>
    </source>
</evidence>
<evidence type="ECO:0000259" key="10">
    <source>
        <dbReference type="PROSITE" id="PS52040"/>
    </source>
</evidence>
<comment type="caution">
    <text evidence="11">The sequence shown here is derived from an EMBL/GenBank/DDBJ whole genome shotgun (WGS) entry which is preliminary data.</text>
</comment>
<feature type="site" description="Interaction with DNA" evidence="7">
    <location>
        <position position="88"/>
    </location>
</feature>
<dbReference type="GO" id="GO:0005524">
    <property type="term" value="F:ATP binding"/>
    <property type="evidence" value="ECO:0007669"/>
    <property type="project" value="InterPro"/>
</dbReference>
<gene>
    <name evidence="7" type="primary">parC</name>
    <name evidence="11" type="ORF">D6850_02695</name>
</gene>
<dbReference type="PANTHER" id="PTHR43493">
    <property type="entry name" value="DNA GYRASE/TOPOISOMERASE SUBUNIT A"/>
    <property type="match status" value="1"/>
</dbReference>
<sequence length="772" mass="85807">MNDLVDDPGMPADGDPSEVAEPLRRAIGERYLTYALSTIMHRALPDARDGLKPVHRRILYAMRELRLSSTGGFRKSAKISGDVMGNYHPHGDAAIYDAMARLAQDFAVRYPLVDGQGNFGNIDGDNPAASRYTEARMTAVAEALLDGLAENAVDFRDNYDGTLREPVVLPASFPNLLANGSSGIAVGMATNIPPHNITELVDACLHVIDTPECRDDTLLNYVKGPDFPTGGVIVEPPENIATAYRTGRGSFRLRARWEIEELGRGQWQIVVTEIPYQVQKSKLIEKIAELIQARKIPILADVRDESADDIRLILEPRSKNVDADLLMGMMFRNSDLEVRFSLNMNVLIDGVTPKVCSLKEVLRAFLDFRQEVLVRRSVHRMEKIDHRLEVLEGLIVAFLNLDRVIDIIRYDDEPKAALMREDWGRDFTRAMSEADYVSPPPGGEDGLSDVQAEAILNMRLRSLRRLEEIELLKEQGALMEERAGLEDLLETPALQWKAVADQLREVKKTFGKEYEHGARRTGFATADAVEEVPIEAMIEREPITVVCSKMGWIRAMNGHIDLDRELKFKDGDGPRFMFHAETTDRLLVFAENGRFYTLPAANLPGGRGMGEPLRLMVDIPNEAGIVDLFIHVPGRKLLVASSAGDGFVIPEDDAIAQTRTGRQVLNLRGDTRAKVCRPVTGDHVAVVGENRKVLIFPLSELPEMGRGKGVRLQKYKDGGLSDATTFAIANGLSWRDPAGRTRTETALAEWQGKRAGAGRMAPRGFPRDNRFT</sequence>
<comment type="function">
    <text evidence="7">Topoisomerase IV is essential for chromosome segregation. It relaxes supercoiled DNA. Performs the decatenation events required during the replication of a circular DNA molecule.</text>
</comment>
<accession>A0A3A8AXC8</accession>
<dbReference type="Gene3D" id="2.120.10.90">
    <property type="entry name" value="DNA gyrase/topoisomerase IV, subunit A, C-terminal"/>
    <property type="match status" value="1"/>
</dbReference>
<feature type="site" description="Interaction with DNA" evidence="7">
    <location>
        <position position="52"/>
    </location>
</feature>
<dbReference type="InterPro" id="IPR013760">
    <property type="entry name" value="Topo_IIA-like_dom_sf"/>
</dbReference>
<dbReference type="InterPro" id="IPR005742">
    <property type="entry name" value="TopoIV_A_Gneg"/>
</dbReference>
<evidence type="ECO:0000313" key="11">
    <source>
        <dbReference type="EMBL" id="RKF16477.1"/>
    </source>
</evidence>
<dbReference type="Pfam" id="PF03989">
    <property type="entry name" value="DNA_gyraseA_C"/>
    <property type="match status" value="2"/>
</dbReference>
<evidence type="ECO:0000256" key="6">
    <source>
        <dbReference type="ARBA" id="ARBA00023235"/>
    </source>
</evidence>
<dbReference type="CDD" id="cd00187">
    <property type="entry name" value="TOP4c"/>
    <property type="match status" value="1"/>
</dbReference>
<evidence type="ECO:0000256" key="5">
    <source>
        <dbReference type="ARBA" id="ARBA00023136"/>
    </source>
</evidence>
<dbReference type="InterPro" id="IPR035516">
    <property type="entry name" value="Gyrase/topoIV_suA_C"/>
</dbReference>
<dbReference type="GO" id="GO:0006265">
    <property type="term" value="P:DNA topological change"/>
    <property type="evidence" value="ECO:0007669"/>
    <property type="project" value="UniProtKB-UniRule"/>
</dbReference>
<proteinExistence type="inferred from homology"/>
<evidence type="ECO:0000256" key="9">
    <source>
        <dbReference type="SAM" id="MobiDB-lite"/>
    </source>
</evidence>
<dbReference type="PROSITE" id="PS52040">
    <property type="entry name" value="TOPO_IIA"/>
    <property type="match status" value="1"/>
</dbReference>
<dbReference type="GO" id="GO:0019897">
    <property type="term" value="C:extrinsic component of plasma membrane"/>
    <property type="evidence" value="ECO:0007669"/>
    <property type="project" value="UniProtKB-UniRule"/>
</dbReference>
<dbReference type="SUPFAM" id="SSF56719">
    <property type="entry name" value="Type II DNA topoisomerase"/>
    <property type="match status" value="1"/>
</dbReference>